<dbReference type="GO" id="GO:0004930">
    <property type="term" value="F:G protein-coupled receptor activity"/>
    <property type="evidence" value="ECO:0007669"/>
    <property type="project" value="UniProtKB-KW"/>
</dbReference>
<dbReference type="PROSITE" id="PS50259">
    <property type="entry name" value="G_PROTEIN_RECEP_F3_4"/>
    <property type="match status" value="1"/>
</dbReference>
<keyword evidence="4 17" id="KW-0812">Transmembrane</keyword>
<comment type="caution">
    <text evidence="19">The sequence shown here is derived from an EMBL/GenBank/DDBJ whole genome shotgun (WGS) entry which is preliminary data.</text>
</comment>
<reference evidence="19 20" key="1">
    <citation type="submission" date="2016-04" db="EMBL/GenBank/DDBJ databases">
        <title>The genome of Intoshia linei affirms orthonectids as highly simplified spiralians.</title>
        <authorList>
            <person name="Mikhailov K.V."/>
            <person name="Slusarev G.S."/>
            <person name="Nikitin M.A."/>
            <person name="Logacheva M.D."/>
            <person name="Penin A."/>
            <person name="Aleoshin V."/>
            <person name="Panchin Y.V."/>
        </authorList>
    </citation>
    <scope>NUCLEOTIDE SEQUENCE [LARGE SCALE GENOMIC DNA]</scope>
    <source>
        <strain evidence="19">Intl2013</strain>
        <tissue evidence="19">Whole animal</tissue>
    </source>
</reference>
<keyword evidence="7" id="KW-0770">Synapse</keyword>
<keyword evidence="13" id="KW-0807">Transducer</keyword>
<evidence type="ECO:0000256" key="9">
    <source>
        <dbReference type="ARBA" id="ARBA00023136"/>
    </source>
</evidence>
<dbReference type="GO" id="GO:0045211">
    <property type="term" value="C:postsynaptic membrane"/>
    <property type="evidence" value="ECO:0007669"/>
    <property type="project" value="UniProtKB-SubCell"/>
</dbReference>
<dbReference type="PANTHER" id="PTHR32546">
    <property type="entry name" value="G-PROTEIN COUPLED RECEPTOR 158-RELATED"/>
    <property type="match status" value="1"/>
</dbReference>
<evidence type="ECO:0000256" key="3">
    <source>
        <dbReference type="ARBA" id="ARBA00022475"/>
    </source>
</evidence>
<keyword evidence="14" id="KW-0628">Postsynaptic cell membrane</keyword>
<feature type="transmembrane region" description="Helical" evidence="17">
    <location>
        <begin position="189"/>
        <end position="209"/>
    </location>
</feature>
<dbReference type="InterPro" id="IPR017978">
    <property type="entry name" value="GPCR_3_C"/>
</dbReference>
<dbReference type="InterPro" id="IPR000337">
    <property type="entry name" value="GPCR_3"/>
</dbReference>
<evidence type="ECO:0000256" key="13">
    <source>
        <dbReference type="ARBA" id="ARBA00023224"/>
    </source>
</evidence>
<proteinExistence type="inferred from homology"/>
<evidence type="ECO:0000256" key="1">
    <source>
        <dbReference type="ARBA" id="ARBA00004487"/>
    </source>
</evidence>
<evidence type="ECO:0000256" key="11">
    <source>
        <dbReference type="ARBA" id="ARBA00023170"/>
    </source>
</evidence>
<evidence type="ECO:0000313" key="20">
    <source>
        <dbReference type="Proteomes" id="UP000078046"/>
    </source>
</evidence>
<keyword evidence="5" id="KW-0732">Signal</keyword>
<dbReference type="AlphaFoldDB" id="A0A177B6I7"/>
<keyword evidence="12" id="KW-0325">Glycoprotein</keyword>
<evidence type="ECO:0000256" key="16">
    <source>
        <dbReference type="ARBA" id="ARBA00034104"/>
    </source>
</evidence>
<gene>
    <name evidence="19" type="ORF">A3Q56_02353</name>
</gene>
<evidence type="ECO:0000256" key="6">
    <source>
        <dbReference type="ARBA" id="ARBA00022989"/>
    </source>
</evidence>
<organism evidence="19 20">
    <name type="scientific">Intoshia linei</name>
    <dbReference type="NCBI Taxonomy" id="1819745"/>
    <lineage>
        <taxon>Eukaryota</taxon>
        <taxon>Metazoa</taxon>
        <taxon>Spiralia</taxon>
        <taxon>Lophotrochozoa</taxon>
        <taxon>Mesozoa</taxon>
        <taxon>Orthonectida</taxon>
        <taxon>Rhopaluridae</taxon>
        <taxon>Intoshia</taxon>
    </lineage>
</organism>
<dbReference type="Pfam" id="PF00003">
    <property type="entry name" value="7tm_3"/>
    <property type="match status" value="1"/>
</dbReference>
<feature type="transmembrane region" description="Helical" evidence="17">
    <location>
        <begin position="230"/>
        <end position="250"/>
    </location>
</feature>
<dbReference type="InterPro" id="IPR054714">
    <property type="entry name" value="GPR158_179_extracellular"/>
</dbReference>
<evidence type="ECO:0000256" key="12">
    <source>
        <dbReference type="ARBA" id="ARBA00023180"/>
    </source>
</evidence>
<evidence type="ECO:0000256" key="17">
    <source>
        <dbReference type="SAM" id="Phobius"/>
    </source>
</evidence>
<evidence type="ECO:0000259" key="18">
    <source>
        <dbReference type="PROSITE" id="PS50259"/>
    </source>
</evidence>
<dbReference type="Gene3D" id="3.30.450.20">
    <property type="entry name" value="PAS domain"/>
    <property type="match status" value="1"/>
</dbReference>
<sequence>MYYESEGIGLVNLTIPEITYYDGVWSSPYFDCGGGNIWMMTYTVPFFSYNRFSQKYHFKGTAGIDIDLYKMDINQCPNQSNSSNYNIFANTAKCKYETTYCENLLGFKFKRGSYRCVCKKGYYVQHVKDDVENEKINKNYFDGKQMEELFQLYQNDEYGEYYNSFNCLPCEMSCEECLSKKSCTVKINWTLRLSITIVHIVVGIIIIVCCTHFTIKFRKHDILKAASPELLYLILAGSVLLYLPGIINYFPLYYHQVCNLKVWIRKIGFSVTYGSLLLKSWRIVKIFFIRSAVVIKITNYKLYKMLCVILLVMSLYLCIRTFYGGSTIILVKKLNKQHTFQCSHTFWHYIDSLLELIILFYGITLCIQLRKIPSKFNESQYISWIIYNQTLSSLCLEMLT</sequence>
<evidence type="ECO:0000256" key="7">
    <source>
        <dbReference type="ARBA" id="ARBA00023018"/>
    </source>
</evidence>
<dbReference type="OrthoDB" id="2129233at2759"/>
<keyword evidence="6 17" id="KW-1133">Transmembrane helix</keyword>
<dbReference type="EMBL" id="LWCA01000213">
    <property type="protein sequence ID" value="OAF69898.1"/>
    <property type="molecule type" value="Genomic_DNA"/>
</dbReference>
<keyword evidence="9 17" id="KW-0472">Membrane</keyword>
<evidence type="ECO:0000256" key="8">
    <source>
        <dbReference type="ARBA" id="ARBA00023040"/>
    </source>
</evidence>
<comment type="similarity">
    <text evidence="2">Belongs to the G-protein coupled receptor 3 family.</text>
</comment>
<dbReference type="InterPro" id="IPR043458">
    <property type="entry name" value="GPR158/179"/>
</dbReference>
<keyword evidence="20" id="KW-1185">Reference proteome</keyword>
<feature type="transmembrane region" description="Helical" evidence="17">
    <location>
        <begin position="302"/>
        <end position="326"/>
    </location>
</feature>
<evidence type="ECO:0000256" key="15">
    <source>
        <dbReference type="ARBA" id="ARBA00023273"/>
    </source>
</evidence>
<dbReference type="Proteomes" id="UP000078046">
    <property type="component" value="Unassembled WGS sequence"/>
</dbReference>
<name>A0A177B6I7_9BILA</name>
<protein>
    <recommendedName>
        <fullName evidence="18">G-protein coupled receptors family 3 profile domain-containing protein</fullName>
    </recommendedName>
</protein>
<dbReference type="PRINTS" id="PR00248">
    <property type="entry name" value="GPCRMGR"/>
</dbReference>
<keyword evidence="10" id="KW-1015">Disulfide bond</keyword>
<evidence type="ECO:0000256" key="4">
    <source>
        <dbReference type="ARBA" id="ARBA00022692"/>
    </source>
</evidence>
<evidence type="ECO:0000256" key="2">
    <source>
        <dbReference type="ARBA" id="ARBA00007242"/>
    </source>
</evidence>
<feature type="domain" description="G-protein coupled receptors family 3 profile" evidence="18">
    <location>
        <begin position="201"/>
        <end position="400"/>
    </location>
</feature>
<dbReference type="Pfam" id="PF22572">
    <property type="entry name" value="GPR158_179_EC"/>
    <property type="match status" value="1"/>
</dbReference>
<keyword evidence="15" id="KW-0966">Cell projection</keyword>
<dbReference type="PANTHER" id="PTHR32546:SF29">
    <property type="entry name" value="G-PROTEIN COUPLED RECEPTORS FAMILY 3 PROFILE DOMAIN-CONTAINING PROTEIN"/>
    <property type="match status" value="1"/>
</dbReference>
<comment type="subcellular location">
    <subcellularLocation>
        <location evidence="1">Cell projection</location>
        <location evidence="1">Neuron projection</location>
    </subcellularLocation>
    <subcellularLocation>
        <location evidence="16">Postsynaptic cell membrane</location>
        <topology evidence="16">Multi-pass membrane protein</topology>
    </subcellularLocation>
</comment>
<accession>A0A177B6I7</accession>
<evidence type="ECO:0000256" key="14">
    <source>
        <dbReference type="ARBA" id="ARBA00023257"/>
    </source>
</evidence>
<evidence type="ECO:0000256" key="5">
    <source>
        <dbReference type="ARBA" id="ARBA00022729"/>
    </source>
</evidence>
<keyword evidence="3" id="KW-1003">Cell membrane</keyword>
<keyword evidence="8" id="KW-0297">G-protein coupled receptor</keyword>
<feature type="transmembrane region" description="Helical" evidence="17">
    <location>
        <begin position="346"/>
        <end position="367"/>
    </location>
</feature>
<evidence type="ECO:0000256" key="10">
    <source>
        <dbReference type="ARBA" id="ARBA00023157"/>
    </source>
</evidence>
<evidence type="ECO:0000313" key="19">
    <source>
        <dbReference type="EMBL" id="OAF69898.1"/>
    </source>
</evidence>
<keyword evidence="11" id="KW-0675">Receptor</keyword>
<dbReference type="GO" id="GO:0043005">
    <property type="term" value="C:neuron projection"/>
    <property type="evidence" value="ECO:0007669"/>
    <property type="project" value="UniProtKB-SubCell"/>
</dbReference>